<dbReference type="InterPro" id="IPR037171">
    <property type="entry name" value="NagB/RpiA_transferase-like"/>
</dbReference>
<accession>H0E026</accession>
<dbReference type="InterPro" id="IPR004165">
    <property type="entry name" value="CoA_trans_fam_I"/>
</dbReference>
<comment type="caution">
    <text evidence="1">The sequence shown here is derived from an EMBL/GenBank/DDBJ whole genome shotgun (WGS) entry which is preliminary data.</text>
</comment>
<evidence type="ECO:0000313" key="1">
    <source>
        <dbReference type="EMBL" id="EHN12985.1"/>
    </source>
</evidence>
<dbReference type="Pfam" id="PF01144">
    <property type="entry name" value="CoA_trans"/>
    <property type="match status" value="1"/>
</dbReference>
<protein>
    <submittedName>
        <fullName evidence="1">Putative CoA transferase A subunit</fullName>
    </submittedName>
</protein>
<dbReference type="Gene3D" id="3.40.1080.10">
    <property type="entry name" value="Glutaconate Coenzyme A-transferase"/>
    <property type="match status" value="1"/>
</dbReference>
<keyword evidence="2" id="KW-1185">Reference proteome</keyword>
<keyword evidence="1" id="KW-0808">Transferase</keyword>
<reference evidence="1 2" key="1">
    <citation type="journal article" date="2013" name="Biodegradation">
        <title>Quantitative proteomic analysis of ibuprofen-degrading Patulibacter sp. strain I11.</title>
        <authorList>
            <person name="Almeida B."/>
            <person name="Kjeldal H."/>
            <person name="Lolas I."/>
            <person name="Knudsen A.D."/>
            <person name="Carvalho G."/>
            <person name="Nielsen K.L."/>
            <person name="Barreto Crespo M.T."/>
            <person name="Stensballe A."/>
            <person name="Nielsen J.L."/>
        </authorList>
    </citation>
    <scope>NUCLEOTIDE SEQUENCE [LARGE SCALE GENOMIC DNA]</scope>
    <source>
        <strain evidence="1 2">I11</strain>
    </source>
</reference>
<proteinExistence type="predicted"/>
<evidence type="ECO:0000313" key="2">
    <source>
        <dbReference type="Proteomes" id="UP000005143"/>
    </source>
</evidence>
<dbReference type="Proteomes" id="UP000005143">
    <property type="component" value="Unassembled WGS sequence"/>
</dbReference>
<name>H0E026_9ACTN</name>
<dbReference type="GO" id="GO:0008410">
    <property type="term" value="F:CoA-transferase activity"/>
    <property type="evidence" value="ECO:0007669"/>
    <property type="project" value="InterPro"/>
</dbReference>
<dbReference type="AlphaFoldDB" id="H0E026"/>
<dbReference type="EMBL" id="AGUD01000004">
    <property type="protein sequence ID" value="EHN12985.1"/>
    <property type="molecule type" value="Genomic_DNA"/>
</dbReference>
<organism evidence="1 2">
    <name type="scientific">Patulibacter medicamentivorans</name>
    <dbReference type="NCBI Taxonomy" id="1097667"/>
    <lineage>
        <taxon>Bacteria</taxon>
        <taxon>Bacillati</taxon>
        <taxon>Actinomycetota</taxon>
        <taxon>Thermoleophilia</taxon>
        <taxon>Solirubrobacterales</taxon>
        <taxon>Patulibacteraceae</taxon>
        <taxon>Patulibacter</taxon>
    </lineage>
</organism>
<gene>
    <name evidence="1" type="ORF">PAI11_01310</name>
</gene>
<dbReference type="SUPFAM" id="SSF100950">
    <property type="entry name" value="NagB/RpiA/CoA transferase-like"/>
    <property type="match status" value="1"/>
</dbReference>
<sequence length="154" mass="16733">MPFADPIGGESLLAIPALPLDLALIHGHRADRFGNVQFSGPTHMDPVMASAAARVVVQVEELVGNDVIRRDPAATHRWRTTSVVPARWGTHPYAATTIEADVEHLTAFAAAGKRAARGDRDGLEQYLDAHVRGPADHAQYLDHIGLRRILELNP</sequence>